<dbReference type="FunFam" id="1.10.340.30:FF:000004">
    <property type="entry name" value="DNA-3-methyladenine glycosylase II"/>
    <property type="match status" value="1"/>
</dbReference>
<dbReference type="Gene3D" id="1.10.340.30">
    <property type="entry name" value="Hypothetical protein, domain 2"/>
    <property type="match status" value="1"/>
</dbReference>
<protein>
    <recommendedName>
        <fullName evidence="3">DNA-3-methyladenine glycosylase II</fullName>
        <ecNumber evidence="3">3.2.2.21</ecNumber>
    </recommendedName>
</protein>
<evidence type="ECO:0000313" key="8">
    <source>
        <dbReference type="Proteomes" id="UP000007093"/>
    </source>
</evidence>
<dbReference type="GO" id="GO:0032131">
    <property type="term" value="F:alkylated DNA binding"/>
    <property type="evidence" value="ECO:0007669"/>
    <property type="project" value="TreeGrafter"/>
</dbReference>
<keyword evidence="8" id="KW-1185">Reference proteome</keyword>
<dbReference type="Pfam" id="PF00730">
    <property type="entry name" value="HhH-GPD"/>
    <property type="match status" value="1"/>
</dbReference>
<sequence>MAAIVTLNQDSPSVQYLCKKDKRLTKVISMVGPITYEPHTDNPFPFLIHEIIEQMLSIKAGAKIYGRFEELCAGQITPESISKLSVEEIKAIGTSTAKANYIKNAASAVLTGELDFTKFPDMTDEAALKELVSLRGIGTWTAKMYLIFVLDRQDILPFEDVAFLQSYKWLYKTEDVSRASIEKKCKKWKPYSSIAARFLYRALDMGFTKKEFHLFKRND</sequence>
<dbReference type="GO" id="GO:0008725">
    <property type="term" value="F:DNA-3-methyladenine glycosylase activity"/>
    <property type="evidence" value="ECO:0007669"/>
    <property type="project" value="TreeGrafter"/>
</dbReference>
<dbReference type="PATRIC" id="fig|568816.4.peg.1270"/>
<dbReference type="InterPro" id="IPR051912">
    <property type="entry name" value="Alkylbase_DNA_Glycosylase/TA"/>
</dbReference>
<dbReference type="STRING" id="568816.Acin_1315"/>
<dbReference type="Proteomes" id="UP000007093">
    <property type="component" value="Chromosome"/>
</dbReference>
<comment type="similarity">
    <text evidence="2">Belongs to the alkylbase DNA glycosidase AlkA family.</text>
</comment>
<dbReference type="InterPro" id="IPR011257">
    <property type="entry name" value="DNA_glycosylase"/>
</dbReference>
<dbReference type="GO" id="GO:0006307">
    <property type="term" value="P:DNA alkylation repair"/>
    <property type="evidence" value="ECO:0007669"/>
    <property type="project" value="TreeGrafter"/>
</dbReference>
<feature type="domain" description="HhH-GPD" evidence="6">
    <location>
        <begin position="52"/>
        <end position="204"/>
    </location>
</feature>
<dbReference type="InterPro" id="IPR003265">
    <property type="entry name" value="HhH-GPD_domain"/>
</dbReference>
<dbReference type="GO" id="GO:0005737">
    <property type="term" value="C:cytoplasm"/>
    <property type="evidence" value="ECO:0007669"/>
    <property type="project" value="TreeGrafter"/>
</dbReference>
<dbReference type="Gene3D" id="1.10.1670.40">
    <property type="match status" value="1"/>
</dbReference>
<dbReference type="CDD" id="cd00056">
    <property type="entry name" value="ENDO3c"/>
    <property type="match status" value="1"/>
</dbReference>
<dbReference type="GO" id="GO:0043916">
    <property type="term" value="F:DNA-7-methylguanine glycosylase activity"/>
    <property type="evidence" value="ECO:0007669"/>
    <property type="project" value="TreeGrafter"/>
</dbReference>
<evidence type="ECO:0000256" key="3">
    <source>
        <dbReference type="ARBA" id="ARBA00012000"/>
    </source>
</evidence>
<dbReference type="InParanoid" id="G4Q8V5"/>
<dbReference type="GO" id="GO:0006285">
    <property type="term" value="P:base-excision repair, AP site formation"/>
    <property type="evidence" value="ECO:0007669"/>
    <property type="project" value="TreeGrafter"/>
</dbReference>
<proteinExistence type="inferred from homology"/>
<dbReference type="GO" id="GO:0032993">
    <property type="term" value="C:protein-DNA complex"/>
    <property type="evidence" value="ECO:0007669"/>
    <property type="project" value="TreeGrafter"/>
</dbReference>
<dbReference type="PANTHER" id="PTHR43003">
    <property type="entry name" value="DNA-3-METHYLADENINE GLYCOSYLASE"/>
    <property type="match status" value="1"/>
</dbReference>
<evidence type="ECO:0000259" key="6">
    <source>
        <dbReference type="SMART" id="SM00478"/>
    </source>
</evidence>
<dbReference type="SUPFAM" id="SSF48150">
    <property type="entry name" value="DNA-glycosylase"/>
    <property type="match status" value="1"/>
</dbReference>
<dbReference type="EMBL" id="CP003058">
    <property type="protein sequence ID" value="AEQ22538.1"/>
    <property type="molecule type" value="Genomic_DNA"/>
</dbReference>
<name>G4Q8V5_ACIIR</name>
<accession>G4Q8V5</accession>
<comment type="catalytic activity">
    <reaction evidence="1">
        <text>Hydrolysis of alkylated DNA, releasing 3-methyladenine, 3-methylguanine, 7-methylguanine and 7-methyladenine.</text>
        <dbReference type="EC" id="3.2.2.21"/>
    </reaction>
</comment>
<dbReference type="PANTHER" id="PTHR43003:SF5">
    <property type="entry name" value="DNA-3-METHYLADENINE GLYCOSYLASE"/>
    <property type="match status" value="1"/>
</dbReference>
<dbReference type="SMART" id="SM00478">
    <property type="entry name" value="ENDO3c"/>
    <property type="match status" value="1"/>
</dbReference>
<evidence type="ECO:0000256" key="4">
    <source>
        <dbReference type="ARBA" id="ARBA00022763"/>
    </source>
</evidence>
<evidence type="ECO:0000256" key="2">
    <source>
        <dbReference type="ARBA" id="ARBA00010817"/>
    </source>
</evidence>
<keyword evidence="4" id="KW-0227">DNA damage</keyword>
<evidence type="ECO:0000256" key="1">
    <source>
        <dbReference type="ARBA" id="ARBA00000086"/>
    </source>
</evidence>
<keyword evidence="5" id="KW-0234">DNA repair</keyword>
<evidence type="ECO:0000313" key="7">
    <source>
        <dbReference type="EMBL" id="AEQ22538.1"/>
    </source>
</evidence>
<organism evidence="7 8">
    <name type="scientific">Acidaminococcus intestini (strain RyC-MR95)</name>
    <dbReference type="NCBI Taxonomy" id="568816"/>
    <lineage>
        <taxon>Bacteria</taxon>
        <taxon>Bacillati</taxon>
        <taxon>Bacillota</taxon>
        <taxon>Negativicutes</taxon>
        <taxon>Acidaminococcales</taxon>
        <taxon>Acidaminococcaceae</taxon>
        <taxon>Acidaminococcus</taxon>
    </lineage>
</organism>
<evidence type="ECO:0000256" key="5">
    <source>
        <dbReference type="ARBA" id="ARBA00023204"/>
    </source>
</evidence>
<dbReference type="HOGENOM" id="CLU_000445_72_5_9"/>
<dbReference type="KEGG" id="ain:Acin_1315"/>
<dbReference type="eggNOG" id="COG0122">
    <property type="taxonomic scope" value="Bacteria"/>
</dbReference>
<dbReference type="RefSeq" id="WP_014128551.1">
    <property type="nucleotide sequence ID" value="NC_016077.1"/>
</dbReference>
<dbReference type="AlphaFoldDB" id="G4Q8V5"/>
<gene>
    <name evidence="7" type="primary">alkA</name>
    <name evidence="7" type="ordered locus">Acin_1315</name>
</gene>
<dbReference type="EC" id="3.2.2.21" evidence="3"/>
<reference evidence="7 8" key="1">
    <citation type="journal article" date="2011" name="J. Bacteriol.">
        <title>Complete genome sequence of Acidaminococcus intestini RYC-MR95, a Gram-negative bacterium from the phylum Firmicutes.</title>
        <authorList>
            <person name="D'Auria G."/>
            <person name="Galan J.C."/>
            <person name="Rodriguez-Alcayna M."/>
            <person name="Moya A."/>
            <person name="Baquero F."/>
            <person name="Latorre A."/>
        </authorList>
    </citation>
    <scope>NUCLEOTIDE SEQUENCE [LARGE SCALE GENOMIC DNA]</scope>
    <source>
        <strain evidence="7 8">RyC-MR95</strain>
    </source>
</reference>